<reference evidence="11" key="1">
    <citation type="submission" date="2022-08" db="EMBL/GenBank/DDBJ databases">
        <authorList>
            <person name="Gutierrez-Valencia J."/>
        </authorList>
    </citation>
    <scope>NUCLEOTIDE SEQUENCE</scope>
</reference>
<dbReference type="PANTHER" id="PTHR32448">
    <property type="entry name" value="OS08G0158400 PROTEIN"/>
    <property type="match status" value="1"/>
</dbReference>
<comment type="cofactor">
    <cofactor evidence="1">
        <name>FAD</name>
        <dbReference type="ChEBI" id="CHEBI:57692"/>
    </cofactor>
</comment>
<dbReference type="GO" id="GO:1901696">
    <property type="term" value="P:cannabinoid biosynthetic process"/>
    <property type="evidence" value="ECO:0007669"/>
    <property type="project" value="UniProtKB-ARBA"/>
</dbReference>
<dbReference type="Gene3D" id="3.30.465.10">
    <property type="match status" value="1"/>
</dbReference>
<evidence type="ECO:0000256" key="2">
    <source>
        <dbReference type="ARBA" id="ARBA00005466"/>
    </source>
</evidence>
<dbReference type="AlphaFoldDB" id="A0AAV0QN98"/>
<dbReference type="InterPro" id="IPR012951">
    <property type="entry name" value="BBE"/>
</dbReference>
<accession>A0AAV0QN98</accession>
<dbReference type="FunFam" id="3.30.43.10:FF:000004">
    <property type="entry name" value="Berberine bridge enzyme-like 15"/>
    <property type="match status" value="1"/>
</dbReference>
<keyword evidence="6" id="KW-1015">Disulfide bond</keyword>
<keyword evidence="5" id="KW-0274">FAD</keyword>
<dbReference type="Pfam" id="PF08031">
    <property type="entry name" value="BBE"/>
    <property type="match status" value="1"/>
</dbReference>
<dbReference type="InterPro" id="IPR016167">
    <property type="entry name" value="FAD-bd_PCMH_sub1"/>
</dbReference>
<evidence type="ECO:0000256" key="1">
    <source>
        <dbReference type="ARBA" id="ARBA00001974"/>
    </source>
</evidence>
<dbReference type="InterPro" id="IPR006094">
    <property type="entry name" value="Oxid_FAD_bind_N"/>
</dbReference>
<feature type="chain" id="PRO_5043662055" description="FAD-binding PCMH-type domain-containing protein" evidence="9">
    <location>
        <begin position="24"/>
        <end position="566"/>
    </location>
</feature>
<keyword evidence="8" id="KW-1133">Transmembrane helix</keyword>
<dbReference type="EMBL" id="CAMGYJ010000009">
    <property type="protein sequence ID" value="CAI0545808.1"/>
    <property type="molecule type" value="Genomic_DNA"/>
</dbReference>
<dbReference type="InterPro" id="IPR016169">
    <property type="entry name" value="FAD-bd_PCMH_sub2"/>
</dbReference>
<dbReference type="Pfam" id="PF01565">
    <property type="entry name" value="FAD_binding_4"/>
    <property type="match status" value="1"/>
</dbReference>
<evidence type="ECO:0000256" key="3">
    <source>
        <dbReference type="ARBA" id="ARBA00022630"/>
    </source>
</evidence>
<protein>
    <recommendedName>
        <fullName evidence="10">FAD-binding PCMH-type domain-containing protein</fullName>
    </recommendedName>
</protein>
<organism evidence="11 12">
    <name type="scientific">Linum tenue</name>
    <dbReference type="NCBI Taxonomy" id="586396"/>
    <lineage>
        <taxon>Eukaryota</taxon>
        <taxon>Viridiplantae</taxon>
        <taxon>Streptophyta</taxon>
        <taxon>Embryophyta</taxon>
        <taxon>Tracheophyta</taxon>
        <taxon>Spermatophyta</taxon>
        <taxon>Magnoliopsida</taxon>
        <taxon>eudicotyledons</taxon>
        <taxon>Gunneridae</taxon>
        <taxon>Pentapetalae</taxon>
        <taxon>rosids</taxon>
        <taxon>fabids</taxon>
        <taxon>Malpighiales</taxon>
        <taxon>Linaceae</taxon>
        <taxon>Linum</taxon>
    </lineage>
</organism>
<dbReference type="GO" id="GO:0016491">
    <property type="term" value="F:oxidoreductase activity"/>
    <property type="evidence" value="ECO:0007669"/>
    <property type="project" value="InterPro"/>
</dbReference>
<dbReference type="SUPFAM" id="SSF56176">
    <property type="entry name" value="FAD-binding/transporter-associated domain-like"/>
    <property type="match status" value="1"/>
</dbReference>
<sequence>MSLLPSSILPLLLLCLLITPSIAFPKRKPAQQQHSFLQCLSDHSETTAIPFSRTFFTPDSSNFSTVLNSTAQNLRYLLPSVLKPVFIFTPLQVSHIQAAVICSKKLNINLRIRSGGHDYEGLSYASKTESSFLILDLSKLRAVYDIDITSKTAWVQAGATIGEAYYRIAEKSRTHGFPAGLYTSLGVGGHITGGAYGGMMRKYGLGADNVVDALIVDAKGKLLDRKAMGEDVFWAIRGGAGGSFGVIVAWKLKLVAVPATVTVFTVPKTLQTGATKILYKWQQVADKLDDDLFIRVIITTGRIGNTTERTVTTMYQALFLGDSERLLKIMGASFPELGLTKSDCLETSWIQSVVYQAGFPTGTAPEVLLQGQSLFKTYFKAKSDFVRDPIPETGLEGIWKRFLQEDSPFTIWNPLGGQMARISESAIPFPHRKGNAFMIQWLTYWQDGESSAAKHMDWMRKLHNYMTPYVSMMPRASYVNYRDLDLGMNKGGNTSFIEASAWGTSYFKGNFNKLVQIKTKFDPENFFRHEQSIPPLSLSSLIFPFLLSFFFALIIGYMLINLTKHT</sequence>
<dbReference type="Proteomes" id="UP001154282">
    <property type="component" value="Unassembled WGS sequence"/>
</dbReference>
<keyword evidence="8" id="KW-0472">Membrane</keyword>
<dbReference type="InterPro" id="IPR036318">
    <property type="entry name" value="FAD-bd_PCMH-like_sf"/>
</dbReference>
<evidence type="ECO:0000256" key="9">
    <source>
        <dbReference type="SAM" id="SignalP"/>
    </source>
</evidence>
<evidence type="ECO:0000256" key="7">
    <source>
        <dbReference type="ARBA" id="ARBA00023180"/>
    </source>
</evidence>
<evidence type="ECO:0000313" key="11">
    <source>
        <dbReference type="EMBL" id="CAI0545808.1"/>
    </source>
</evidence>
<dbReference type="Gene3D" id="3.40.462.20">
    <property type="match status" value="1"/>
</dbReference>
<dbReference type="PROSITE" id="PS51387">
    <property type="entry name" value="FAD_PCMH"/>
    <property type="match status" value="1"/>
</dbReference>
<keyword evidence="3" id="KW-0285">Flavoprotein</keyword>
<dbReference type="InterPro" id="IPR016166">
    <property type="entry name" value="FAD-bd_PCMH"/>
</dbReference>
<name>A0AAV0QN98_9ROSI</name>
<comment type="similarity">
    <text evidence="2">Belongs to the oxygen-dependent FAD-linked oxidoreductase family.</text>
</comment>
<evidence type="ECO:0000313" key="12">
    <source>
        <dbReference type="Proteomes" id="UP001154282"/>
    </source>
</evidence>
<feature type="transmembrane region" description="Helical" evidence="8">
    <location>
        <begin position="541"/>
        <end position="560"/>
    </location>
</feature>
<keyword evidence="12" id="KW-1185">Reference proteome</keyword>
<proteinExistence type="inferred from homology"/>
<gene>
    <name evidence="11" type="ORF">LITE_LOCUS43718</name>
</gene>
<dbReference type="Gene3D" id="3.30.43.10">
    <property type="entry name" value="Uridine Diphospho-n-acetylenolpyruvylglucosamine Reductase, domain 2"/>
    <property type="match status" value="1"/>
</dbReference>
<evidence type="ECO:0000256" key="4">
    <source>
        <dbReference type="ARBA" id="ARBA00022729"/>
    </source>
</evidence>
<keyword evidence="7" id="KW-0325">Glycoprotein</keyword>
<evidence type="ECO:0000256" key="8">
    <source>
        <dbReference type="SAM" id="Phobius"/>
    </source>
</evidence>
<evidence type="ECO:0000259" key="10">
    <source>
        <dbReference type="PROSITE" id="PS51387"/>
    </source>
</evidence>
<evidence type="ECO:0000256" key="5">
    <source>
        <dbReference type="ARBA" id="ARBA00022827"/>
    </source>
</evidence>
<keyword evidence="8" id="KW-0812">Transmembrane</keyword>
<comment type="caution">
    <text evidence="11">The sequence shown here is derived from an EMBL/GenBank/DDBJ whole genome shotgun (WGS) entry which is preliminary data.</text>
</comment>
<feature type="signal peptide" evidence="9">
    <location>
        <begin position="1"/>
        <end position="23"/>
    </location>
</feature>
<dbReference type="GO" id="GO:0071949">
    <property type="term" value="F:FAD binding"/>
    <property type="evidence" value="ECO:0007669"/>
    <property type="project" value="InterPro"/>
</dbReference>
<feature type="domain" description="FAD-binding PCMH-type" evidence="10">
    <location>
        <begin position="80"/>
        <end position="257"/>
    </location>
</feature>
<keyword evidence="4 9" id="KW-0732">Signal</keyword>
<evidence type="ECO:0000256" key="6">
    <source>
        <dbReference type="ARBA" id="ARBA00023157"/>
    </source>
</evidence>